<dbReference type="PROSITE" id="PS50878">
    <property type="entry name" value="RT_POL"/>
    <property type="match status" value="1"/>
</dbReference>
<protein>
    <recommendedName>
        <fullName evidence="1">Reverse transcriptase domain-containing protein</fullName>
    </recommendedName>
</protein>
<dbReference type="GO" id="GO:0071897">
    <property type="term" value="P:DNA biosynthetic process"/>
    <property type="evidence" value="ECO:0007669"/>
    <property type="project" value="UniProtKB-ARBA"/>
</dbReference>
<evidence type="ECO:0000313" key="2">
    <source>
        <dbReference type="EMBL" id="EFZ11992.1"/>
    </source>
</evidence>
<organism>
    <name type="scientific">Solenopsis invicta</name>
    <name type="common">Red imported fire ant</name>
    <name type="synonym">Solenopsis wagneri</name>
    <dbReference type="NCBI Taxonomy" id="13686"/>
    <lineage>
        <taxon>Eukaryota</taxon>
        <taxon>Metazoa</taxon>
        <taxon>Ecdysozoa</taxon>
        <taxon>Arthropoda</taxon>
        <taxon>Hexapoda</taxon>
        <taxon>Insecta</taxon>
        <taxon>Pterygota</taxon>
        <taxon>Neoptera</taxon>
        <taxon>Endopterygota</taxon>
        <taxon>Hymenoptera</taxon>
        <taxon>Apocrita</taxon>
        <taxon>Aculeata</taxon>
        <taxon>Formicoidea</taxon>
        <taxon>Formicidae</taxon>
        <taxon>Myrmicinae</taxon>
        <taxon>Solenopsis</taxon>
    </lineage>
</organism>
<feature type="domain" description="Reverse transcriptase" evidence="1">
    <location>
        <begin position="1"/>
        <end position="83"/>
    </location>
</feature>
<feature type="non-terminal residue" evidence="2">
    <location>
        <position position="83"/>
    </location>
</feature>
<feature type="non-terminal residue" evidence="2">
    <location>
        <position position="1"/>
    </location>
</feature>
<reference evidence="2" key="1">
    <citation type="journal article" date="2011" name="Proc. Natl. Acad. Sci. U.S.A.">
        <title>The genome of the fire ant Solenopsis invicta.</title>
        <authorList>
            <person name="Wurm Y."/>
            <person name="Wang J."/>
            <person name="Riba-Grognuz O."/>
            <person name="Corona M."/>
            <person name="Nygaard S."/>
            <person name="Hunt B.G."/>
            <person name="Ingram K.K."/>
            <person name="Falquet L."/>
            <person name="Nipitwattanaphon M."/>
            <person name="Gotzek D."/>
            <person name="Dijkstra M.B."/>
            <person name="Oettler J."/>
            <person name="Comtesse F."/>
            <person name="Shih C.J."/>
            <person name="Wu W.J."/>
            <person name="Yang C.C."/>
            <person name="Thomas J."/>
            <person name="Beaudoing E."/>
            <person name="Pradervand S."/>
            <person name="Flegel V."/>
            <person name="Cook E.D."/>
            <person name="Fabbretti R."/>
            <person name="Stockinger H."/>
            <person name="Long L."/>
            <person name="Farmerie W.G."/>
            <person name="Oakey J."/>
            <person name="Boomsma J.J."/>
            <person name="Pamilo P."/>
            <person name="Yi S.V."/>
            <person name="Heinze J."/>
            <person name="Goodisman M.A."/>
            <person name="Farinelli L."/>
            <person name="Harshman K."/>
            <person name="Hulo N."/>
            <person name="Cerutti L."/>
            <person name="Xenarios I."/>
            <person name="Shoemaker D."/>
            <person name="Keller L."/>
        </authorList>
    </citation>
    <scope>NUCLEOTIDE SEQUENCE [LARGE SCALE GENOMIC DNA]</scope>
</reference>
<sequence>QQEVSIEPHLIQLASSGLRRRDGKGEIGKGEDRRVRVYTLSYADDVVLLAEGEGEIKSMLEWLKKFMDRKGLKVNVEKTSVNV</sequence>
<dbReference type="InterPro" id="IPR043502">
    <property type="entry name" value="DNA/RNA_pol_sf"/>
</dbReference>
<proteinExistence type="predicted"/>
<accession>E9J5B3</accession>
<name>E9J5B3_SOLIN</name>
<dbReference type="HOGENOM" id="CLU_2549588_0_0_1"/>
<dbReference type="InterPro" id="IPR000477">
    <property type="entry name" value="RT_dom"/>
</dbReference>
<gene>
    <name evidence="2" type="ORF">SINV_04378</name>
</gene>
<dbReference type="Pfam" id="PF00078">
    <property type="entry name" value="RVT_1"/>
    <property type="match status" value="1"/>
</dbReference>
<evidence type="ECO:0000259" key="1">
    <source>
        <dbReference type="PROSITE" id="PS50878"/>
    </source>
</evidence>
<dbReference type="EMBL" id="GL768131">
    <property type="protein sequence ID" value="EFZ11992.1"/>
    <property type="molecule type" value="Genomic_DNA"/>
</dbReference>
<dbReference type="AlphaFoldDB" id="E9J5B3"/>
<dbReference type="SUPFAM" id="SSF56672">
    <property type="entry name" value="DNA/RNA polymerases"/>
    <property type="match status" value="1"/>
</dbReference>
<dbReference type="OMA" id="EVSIEPH"/>